<accession>A0A328Q7I2</accession>
<dbReference type="OMA" id="RAGGEMM"/>
<dbReference type="PANTHER" id="PTHR39673:SF5">
    <property type="entry name" value="TUNGSTEN-CONTAINING FORMYLMETHANOFURAN DEHYDROGENASE 2 SUBUNIT C"/>
    <property type="match status" value="1"/>
</dbReference>
<sequence length="263" mass="29173">MRTIKLFMKKFSKIPLEFDNILPEKLYDKTQKQVEETIIYRGNRKEPLNKYFKVTIDGTTTNPDECTIIMDGNMERVKYIGNLMSCGSIIVNSNVDLHVGAQMSGGYIRVNGNTESYAGREMTGGLLEIKGNTKEFLGSSYAGEWRGMSGGCIIVEGSAGRYAGDCMLNGQIIIKKNCDILVGNHMSGGYIEVDGNITRWPGGSMKKGVIVVGGCVDEVLQGFKKQEKIHNPLINNKYHIGTYTLYTGDNTTRGKGQLWIKNK</sequence>
<name>A0A328Q7I2_9EURY</name>
<proteinExistence type="predicted"/>
<dbReference type="GeneID" id="3855503"/>
<comment type="pathway">
    <text evidence="1">One-carbon metabolism; methanogenesis from CO(2); 5,10-methenyl-5,6,7,8-tetrahydromethanopterin from CO(2): step 1/3.</text>
</comment>
<evidence type="ECO:0000256" key="1">
    <source>
        <dbReference type="ARBA" id="ARBA00004830"/>
    </source>
</evidence>
<evidence type="ECO:0000313" key="7">
    <source>
        <dbReference type="EMBL" id="RAP03616.1"/>
    </source>
</evidence>
<evidence type="ECO:0000256" key="5">
    <source>
        <dbReference type="ARBA" id="ARBA00023002"/>
    </source>
</evidence>
<keyword evidence="5" id="KW-0560">Oxidoreductase</keyword>
<dbReference type="EC" id="1.2.7.12" evidence="2"/>
<organism evidence="7 8">
    <name type="scientific">Methanosphaera stadtmanae</name>
    <dbReference type="NCBI Taxonomy" id="2317"/>
    <lineage>
        <taxon>Archaea</taxon>
        <taxon>Methanobacteriati</taxon>
        <taxon>Methanobacteriota</taxon>
        <taxon>Methanomada group</taxon>
        <taxon>Methanobacteria</taxon>
        <taxon>Methanobacteriales</taxon>
        <taxon>Methanobacteriaceae</taxon>
        <taxon>Methanosphaera</taxon>
    </lineage>
</organism>
<dbReference type="GO" id="GO:0019386">
    <property type="term" value="P:methanogenesis, from carbon dioxide"/>
    <property type="evidence" value="ECO:0007669"/>
    <property type="project" value="UniProtKB-UniPathway"/>
</dbReference>
<reference evidence="7 8" key="1">
    <citation type="submission" date="2017-05" db="EMBL/GenBank/DDBJ databases">
        <title>Host range expansion of the Methanosphaera genus to humans and monogastric animals involves recent and extensive reduction in genome content.</title>
        <authorList>
            <person name="Hoedt E.C."/>
            <person name="Volmer J.G."/>
            <person name="Parks D.H."/>
            <person name="Rosewarne C.P."/>
            <person name="Denman S.E."/>
            <person name="Mcsweeney C.S."/>
            <person name="O Cuiv P."/>
            <person name="Hugenholtz P."/>
            <person name="Tyson G.W."/>
            <person name="Morrison M."/>
        </authorList>
    </citation>
    <scope>NUCLEOTIDE SEQUENCE [LARGE SCALE GENOMIC DNA]</scope>
    <source>
        <strain evidence="7 8">PA5</strain>
    </source>
</reference>
<protein>
    <recommendedName>
        <fullName evidence="2">formylmethanofuran dehydrogenase</fullName>
        <ecNumber evidence="2">1.2.7.12</ecNumber>
    </recommendedName>
</protein>
<dbReference type="AlphaFoldDB" id="A0A328Q7I2"/>
<dbReference type="UniPathway" id="UPA00640">
    <property type="reaction ID" value="UER00692"/>
</dbReference>
<dbReference type="Gene3D" id="2.160.20.60">
    <property type="entry name" value="Glutamate synthase, alpha subunit, C-terminal domain"/>
    <property type="match status" value="1"/>
</dbReference>
<dbReference type="InterPro" id="IPR017550">
    <property type="entry name" value="Formylmethanofuran_DH_suC"/>
</dbReference>
<dbReference type="InterPro" id="IPR036485">
    <property type="entry name" value="Glu_synth_asu_C_sf"/>
</dbReference>
<evidence type="ECO:0000256" key="4">
    <source>
        <dbReference type="ARBA" id="ARBA00022994"/>
    </source>
</evidence>
<gene>
    <name evidence="7" type="ORF">CA615_01255</name>
</gene>
<dbReference type="GO" id="GO:0018493">
    <property type="term" value="F:formylmethanofuran dehydrogenase activity"/>
    <property type="evidence" value="ECO:0007669"/>
    <property type="project" value="UniProtKB-EC"/>
</dbReference>
<dbReference type="GO" id="GO:0046914">
    <property type="term" value="F:transition metal ion binding"/>
    <property type="evidence" value="ECO:0007669"/>
    <property type="project" value="InterPro"/>
</dbReference>
<dbReference type="RefSeq" id="WP_011405860.1">
    <property type="nucleotide sequence ID" value="NZ_CAUHHK010000004.1"/>
</dbReference>
<evidence type="ECO:0000313" key="8">
    <source>
        <dbReference type="Proteomes" id="UP000248557"/>
    </source>
</evidence>
<evidence type="ECO:0000256" key="2">
    <source>
        <dbReference type="ARBA" id="ARBA00012692"/>
    </source>
</evidence>
<dbReference type="SUPFAM" id="SSF69336">
    <property type="entry name" value="Alpha subunit of glutamate synthase, C-terminal domain"/>
    <property type="match status" value="1"/>
</dbReference>
<dbReference type="PANTHER" id="PTHR39673">
    <property type="entry name" value="TUNGSTEN FORMYLMETHANOFURAN DEHYDROGENASE, SUBUNIT C (FWDC)"/>
    <property type="match status" value="1"/>
</dbReference>
<dbReference type="EMBL" id="NGJK01000015">
    <property type="protein sequence ID" value="RAP03616.1"/>
    <property type="molecule type" value="Genomic_DNA"/>
</dbReference>
<evidence type="ECO:0000256" key="6">
    <source>
        <dbReference type="ARBA" id="ARBA00048228"/>
    </source>
</evidence>
<comment type="caution">
    <text evidence="7">The sequence shown here is derived from an EMBL/GenBank/DDBJ whole genome shotgun (WGS) entry which is preliminary data.</text>
</comment>
<evidence type="ECO:0000256" key="3">
    <source>
        <dbReference type="ARBA" id="ARBA00022737"/>
    </source>
</evidence>
<dbReference type="SMR" id="A0A328Q7I2"/>
<keyword evidence="3" id="KW-0677">Repeat</keyword>
<dbReference type="Proteomes" id="UP000248557">
    <property type="component" value="Unassembled WGS sequence"/>
</dbReference>
<comment type="catalytic activity">
    <reaction evidence="6">
        <text>N-formylmethanofuran + 2 oxidized [2Fe-2S]-[ferredoxin] + H2O = methanofuran + 2 reduced [2Fe-2S]-[ferredoxin] + CO2 + H(+)</text>
        <dbReference type="Rhea" id="RHEA:19841"/>
        <dbReference type="Rhea" id="RHEA-COMP:10000"/>
        <dbReference type="Rhea" id="RHEA-COMP:10001"/>
        <dbReference type="ChEBI" id="CHEBI:15377"/>
        <dbReference type="ChEBI" id="CHEBI:15378"/>
        <dbReference type="ChEBI" id="CHEBI:16526"/>
        <dbReference type="ChEBI" id="CHEBI:33737"/>
        <dbReference type="ChEBI" id="CHEBI:33738"/>
        <dbReference type="ChEBI" id="CHEBI:57727"/>
        <dbReference type="ChEBI" id="CHEBI:58151"/>
        <dbReference type="EC" id="1.2.7.12"/>
    </reaction>
</comment>
<dbReference type="NCBIfam" id="TIGR03122">
    <property type="entry name" value="one_C_dehyd_C"/>
    <property type="match status" value="1"/>
</dbReference>
<keyword evidence="4" id="KW-0484">Methanogenesis</keyword>